<accession>A0A1J1IXM3</accession>
<keyword evidence="6 20" id="KW-0808">Transferase</keyword>
<protein>
    <recommendedName>
        <fullName evidence="5 20">Galactosylgalactosylxylosylprotein 3-beta-glucuronosyltransferase</fullName>
        <ecNumber evidence="5 20">2.4.1.135</ecNumber>
    </recommendedName>
</protein>
<dbReference type="EC" id="2.4.1.135" evidence="5 20"/>
<dbReference type="EMBL" id="CVRI01000063">
    <property type="protein sequence ID" value="CRL04466.1"/>
    <property type="molecule type" value="Genomic_DNA"/>
</dbReference>
<evidence type="ECO:0000256" key="16">
    <source>
        <dbReference type="PIRSR" id="PIRSR605027-1"/>
    </source>
</evidence>
<dbReference type="InterPro" id="IPR029044">
    <property type="entry name" value="Nucleotide-diphossugar_trans"/>
</dbReference>
<evidence type="ECO:0000256" key="11">
    <source>
        <dbReference type="ARBA" id="ARBA00023034"/>
    </source>
</evidence>
<dbReference type="InterPro" id="IPR005027">
    <property type="entry name" value="Glyco_trans_43"/>
</dbReference>
<evidence type="ECO:0000256" key="12">
    <source>
        <dbReference type="ARBA" id="ARBA00023136"/>
    </source>
</evidence>
<dbReference type="UniPathway" id="UPA00378"/>
<feature type="binding site" evidence="17">
    <location>
        <begin position="171"/>
        <end position="173"/>
    </location>
    <ligand>
        <name>UDP-alpha-D-glucuronate</name>
        <dbReference type="ChEBI" id="CHEBI:58052"/>
    </ligand>
</feature>
<feature type="binding site" evidence="18">
    <location>
        <position position="173"/>
    </location>
    <ligand>
        <name>Mn(2+)</name>
        <dbReference type="ChEBI" id="CHEBI:29035"/>
    </ligand>
</feature>
<keyword evidence="7 20" id="KW-0812">Transmembrane</keyword>
<keyword evidence="10 20" id="KW-1133">Transmembrane helix</keyword>
<evidence type="ECO:0000256" key="6">
    <source>
        <dbReference type="ARBA" id="ARBA00022679"/>
    </source>
</evidence>
<dbReference type="GO" id="GO:0015018">
    <property type="term" value="F:galactosylgalactosylxylosylprotein 3-beta-glucuronosyltransferase activity"/>
    <property type="evidence" value="ECO:0007669"/>
    <property type="project" value="UniProtKB-UniRule"/>
</dbReference>
<feature type="binding site" evidence="17">
    <location>
        <begin position="66"/>
        <end position="68"/>
    </location>
    <ligand>
        <name>UDP-alpha-D-glucuronate</name>
        <dbReference type="ChEBI" id="CHEBI:58052"/>
    </ligand>
</feature>
<feature type="site" description="Interaction with galactose moiety of substrate glycoprotein" evidence="19">
    <location>
        <position position="206"/>
    </location>
</feature>
<evidence type="ECO:0000256" key="2">
    <source>
        <dbReference type="ARBA" id="ARBA00004323"/>
    </source>
</evidence>
<evidence type="ECO:0000313" key="22">
    <source>
        <dbReference type="Proteomes" id="UP000183832"/>
    </source>
</evidence>
<feature type="binding site" evidence="17">
    <location>
        <position position="97"/>
    </location>
    <ligand>
        <name>UDP-alpha-D-glucuronate</name>
        <dbReference type="ChEBI" id="CHEBI:58052"/>
    </ligand>
</feature>
<evidence type="ECO:0000313" key="21">
    <source>
        <dbReference type="EMBL" id="CRL04466.1"/>
    </source>
</evidence>
<proteinExistence type="inferred from homology"/>
<keyword evidence="22" id="KW-1185">Reference proteome</keyword>
<sequence>MSNYSLLNRKMNSEIRISGKKLLGIVAVVLILFIYVFNKNSCTSSQNQEKYQEDKSPSTIIYAVTPTYYRPVQKAELTRLSHLFRLVPNLFWVIVEDADETSILVRNLINRSGLSHRSVLLHAKTPSDYKLSKKDPHWSKPRGVEQRNLALDWIKRRVKHEPGHGIVYFMDDDNSYSVELFEEMLKIERGRVGVWGVGLVGALNLEKPIVESGKVVGFNSMWRPERPFPIDMAGFAISCDLFMNNPDAAFSYNVQKGYQESEILRKVTTREQLQPLAINQVLVWHTRTEPSKMDNEMKLAKKNLPPSDKDIIV</sequence>
<evidence type="ECO:0000256" key="10">
    <source>
        <dbReference type="ARBA" id="ARBA00022989"/>
    </source>
</evidence>
<keyword evidence="9 20" id="KW-0735">Signal-anchor</keyword>
<feature type="binding site" evidence="17">
    <location>
        <position position="142"/>
    </location>
    <ligand>
        <name>UDP-alpha-D-glucuronate</name>
        <dbReference type="ChEBI" id="CHEBI:58052"/>
    </ligand>
</feature>
<evidence type="ECO:0000256" key="19">
    <source>
        <dbReference type="PIRSR" id="PIRSR605027-4"/>
    </source>
</evidence>
<evidence type="ECO:0000256" key="20">
    <source>
        <dbReference type="RuleBase" id="RU363127"/>
    </source>
</evidence>
<feature type="site" description="Interaction with galactose moiety of substrate glycoprotein" evidence="19">
    <location>
        <position position="295"/>
    </location>
</feature>
<dbReference type="Gene3D" id="3.90.550.10">
    <property type="entry name" value="Spore Coat Polysaccharide Biosynthesis Protein SpsA, Chain A"/>
    <property type="match status" value="1"/>
</dbReference>
<evidence type="ECO:0000256" key="5">
    <source>
        <dbReference type="ARBA" id="ARBA00012641"/>
    </source>
</evidence>
<feature type="active site" description="Proton donor/acceptor" evidence="16">
    <location>
        <position position="260"/>
    </location>
</feature>
<evidence type="ECO:0000256" key="15">
    <source>
        <dbReference type="ARBA" id="ARBA00047979"/>
    </source>
</evidence>
<evidence type="ECO:0000256" key="18">
    <source>
        <dbReference type="PIRSR" id="PIRSR605027-3"/>
    </source>
</evidence>
<comment type="pathway">
    <text evidence="3 20">Protein modification; protein glycosylation.</text>
</comment>
<feature type="binding site" evidence="17">
    <location>
        <position position="147"/>
    </location>
    <ligand>
        <name>UDP-alpha-D-glucuronate</name>
        <dbReference type="ChEBI" id="CHEBI:58052"/>
    </ligand>
</feature>
<dbReference type="GO" id="GO:0000139">
    <property type="term" value="C:Golgi membrane"/>
    <property type="evidence" value="ECO:0007669"/>
    <property type="project" value="UniProtKB-SubCell"/>
</dbReference>
<keyword evidence="8 18" id="KW-0479">Metal-binding</keyword>
<evidence type="ECO:0000256" key="9">
    <source>
        <dbReference type="ARBA" id="ARBA00022968"/>
    </source>
</evidence>
<dbReference type="FunFam" id="3.90.550.10:FF:000044">
    <property type="entry name" value="Galactosylgalactosylxylosylprotein 3-beta-glucuronosyltransferase"/>
    <property type="match status" value="1"/>
</dbReference>
<organism evidence="21 22">
    <name type="scientific">Clunio marinus</name>
    <dbReference type="NCBI Taxonomy" id="568069"/>
    <lineage>
        <taxon>Eukaryota</taxon>
        <taxon>Metazoa</taxon>
        <taxon>Ecdysozoa</taxon>
        <taxon>Arthropoda</taxon>
        <taxon>Hexapoda</taxon>
        <taxon>Insecta</taxon>
        <taxon>Pterygota</taxon>
        <taxon>Neoptera</taxon>
        <taxon>Endopterygota</taxon>
        <taxon>Diptera</taxon>
        <taxon>Nematocera</taxon>
        <taxon>Chironomoidea</taxon>
        <taxon>Chironomidae</taxon>
        <taxon>Clunio</taxon>
    </lineage>
</organism>
<feature type="binding site" evidence="17">
    <location>
        <begin position="285"/>
        <end position="287"/>
    </location>
    <ligand>
        <name>UDP-alpha-D-glucuronate</name>
        <dbReference type="ChEBI" id="CHEBI:58052"/>
    </ligand>
</feature>
<dbReference type="GO" id="GO:0005975">
    <property type="term" value="P:carbohydrate metabolic process"/>
    <property type="evidence" value="ECO:0007669"/>
    <property type="project" value="TreeGrafter"/>
</dbReference>
<evidence type="ECO:0000256" key="13">
    <source>
        <dbReference type="ARBA" id="ARBA00023180"/>
    </source>
</evidence>
<dbReference type="GO" id="GO:0050650">
    <property type="term" value="P:chondroitin sulfate proteoglycan biosynthetic process"/>
    <property type="evidence" value="ECO:0007669"/>
    <property type="project" value="TreeGrafter"/>
</dbReference>
<dbReference type="GO" id="GO:0046872">
    <property type="term" value="F:metal ion binding"/>
    <property type="evidence" value="ECO:0007669"/>
    <property type="project" value="UniProtKB-KW"/>
</dbReference>
<evidence type="ECO:0000256" key="8">
    <source>
        <dbReference type="ARBA" id="ARBA00022723"/>
    </source>
</evidence>
<evidence type="ECO:0000256" key="7">
    <source>
        <dbReference type="ARBA" id="ARBA00022692"/>
    </source>
</evidence>
<gene>
    <name evidence="21" type="ORF">CLUMA_CG017549</name>
</gene>
<comment type="subcellular location">
    <subcellularLocation>
        <location evidence="2 20">Golgi apparatus membrane</location>
        <topology evidence="2 20">Single-pass type II membrane protein</topology>
    </subcellularLocation>
</comment>
<name>A0A1J1IXM3_9DIPT</name>
<dbReference type="OrthoDB" id="675023at2759"/>
<evidence type="ECO:0000256" key="17">
    <source>
        <dbReference type="PIRSR" id="PIRSR605027-2"/>
    </source>
</evidence>
<reference evidence="21 22" key="1">
    <citation type="submission" date="2015-04" db="EMBL/GenBank/DDBJ databases">
        <authorList>
            <person name="Syromyatnikov M.Y."/>
            <person name="Popov V.N."/>
        </authorList>
    </citation>
    <scope>NUCLEOTIDE SEQUENCE [LARGE SCALE GENOMIC DNA]</scope>
</reference>
<comment type="catalytic activity">
    <reaction evidence="15 20">
        <text>3-O-(beta-D-galactosyl-(1-&gt;3)-beta-D-galactosyl-(1-&gt;4)-beta-D-xylosyl)-L-seryl-[protein] + UDP-alpha-D-glucuronate = 3-O-(beta-D-GlcA-(1-&gt;3)-beta-D-Gal-(1-&gt;3)-beta-D-Gal-(1-&gt;4)-beta-D-Xyl)-L-seryl-[protein] + UDP + H(+)</text>
        <dbReference type="Rhea" id="RHEA:24168"/>
        <dbReference type="Rhea" id="RHEA-COMP:12571"/>
        <dbReference type="Rhea" id="RHEA-COMP:12573"/>
        <dbReference type="ChEBI" id="CHEBI:15378"/>
        <dbReference type="ChEBI" id="CHEBI:58052"/>
        <dbReference type="ChEBI" id="CHEBI:58223"/>
        <dbReference type="ChEBI" id="CHEBI:132090"/>
        <dbReference type="ChEBI" id="CHEBI:132093"/>
        <dbReference type="EC" id="2.4.1.135"/>
    </reaction>
</comment>
<evidence type="ECO:0000256" key="3">
    <source>
        <dbReference type="ARBA" id="ARBA00004922"/>
    </source>
</evidence>
<dbReference type="STRING" id="568069.A0A1J1IXM3"/>
<comment type="similarity">
    <text evidence="4 20">Belongs to the glycosyltransferase 43 family.</text>
</comment>
<keyword evidence="12 20" id="KW-0472">Membrane</keyword>
<dbReference type="Proteomes" id="UP000183832">
    <property type="component" value="Unassembled WGS sequence"/>
</dbReference>
<dbReference type="PANTHER" id="PTHR10896">
    <property type="entry name" value="GALACTOSYLGALACTOSYLXYLOSYLPROTEIN 3-BETA-GLUCURONOSYLTRANSFERASE BETA-1,3-GLUCURONYLTRANSFERASE"/>
    <property type="match status" value="1"/>
</dbReference>
<dbReference type="AlphaFoldDB" id="A0A1J1IXM3"/>
<dbReference type="Pfam" id="PF03360">
    <property type="entry name" value="Glyco_transf_43"/>
    <property type="match status" value="1"/>
</dbReference>
<dbReference type="CDD" id="cd00218">
    <property type="entry name" value="GlcAT-I"/>
    <property type="match status" value="1"/>
</dbReference>
<evidence type="ECO:0000256" key="14">
    <source>
        <dbReference type="ARBA" id="ARBA00023211"/>
    </source>
</evidence>
<dbReference type="PANTHER" id="PTHR10896:SF65">
    <property type="entry name" value="GALACTOSYLGALACTOSYLXYLOSYLPROTEIN 3-BETA-GLUCURONOSYLTRANSFERASE 3"/>
    <property type="match status" value="1"/>
</dbReference>
<evidence type="ECO:0000256" key="4">
    <source>
        <dbReference type="ARBA" id="ARBA00007706"/>
    </source>
</evidence>
<evidence type="ECO:0000256" key="1">
    <source>
        <dbReference type="ARBA" id="ARBA00001936"/>
    </source>
</evidence>
<feature type="transmembrane region" description="Helical" evidence="20">
    <location>
        <begin position="21"/>
        <end position="38"/>
    </location>
</feature>
<keyword evidence="11 20" id="KW-0333">Golgi apparatus</keyword>
<keyword evidence="13" id="KW-0325">Glycoprotein</keyword>
<comment type="cofactor">
    <cofactor evidence="1 18 20">
        <name>Mn(2+)</name>
        <dbReference type="ChEBI" id="CHEBI:29035"/>
    </cofactor>
</comment>
<keyword evidence="14 18" id="KW-0464">Manganese</keyword>
<dbReference type="SUPFAM" id="SSF53448">
    <property type="entry name" value="Nucleotide-diphospho-sugar transferases"/>
    <property type="match status" value="1"/>
</dbReference>